<accession>A0AA38LZH4</accession>
<reference evidence="1" key="1">
    <citation type="journal article" date="2023" name="G3 (Bethesda)">
        <title>Whole genome assemblies of Zophobas morio and Tenebrio molitor.</title>
        <authorList>
            <person name="Kaur S."/>
            <person name="Stinson S.A."/>
            <person name="diCenzo G.C."/>
        </authorList>
    </citation>
    <scope>NUCLEOTIDE SEQUENCE</scope>
    <source>
        <strain evidence="1">QUZm001</strain>
    </source>
</reference>
<dbReference type="InterPro" id="IPR043129">
    <property type="entry name" value="ATPase_NBD"/>
</dbReference>
<proteinExistence type="predicted"/>
<evidence type="ECO:0000313" key="2">
    <source>
        <dbReference type="Proteomes" id="UP001168821"/>
    </source>
</evidence>
<organism evidence="1 2">
    <name type="scientific">Zophobas morio</name>
    <dbReference type="NCBI Taxonomy" id="2755281"/>
    <lineage>
        <taxon>Eukaryota</taxon>
        <taxon>Metazoa</taxon>
        <taxon>Ecdysozoa</taxon>
        <taxon>Arthropoda</taxon>
        <taxon>Hexapoda</taxon>
        <taxon>Insecta</taxon>
        <taxon>Pterygota</taxon>
        <taxon>Neoptera</taxon>
        <taxon>Endopterygota</taxon>
        <taxon>Coleoptera</taxon>
        <taxon>Polyphaga</taxon>
        <taxon>Cucujiformia</taxon>
        <taxon>Tenebrionidae</taxon>
        <taxon>Zophobas</taxon>
    </lineage>
</organism>
<dbReference type="Gene3D" id="3.30.420.40">
    <property type="match status" value="1"/>
</dbReference>
<dbReference type="SUPFAM" id="SSF53067">
    <property type="entry name" value="Actin-like ATPase domain"/>
    <property type="match status" value="1"/>
</dbReference>
<comment type="caution">
    <text evidence="1">The sequence shown here is derived from an EMBL/GenBank/DDBJ whole genome shotgun (WGS) entry which is preliminary data.</text>
</comment>
<dbReference type="EMBL" id="JALNTZ010001501">
    <property type="protein sequence ID" value="KAJ3625354.1"/>
    <property type="molecule type" value="Genomic_DNA"/>
</dbReference>
<evidence type="ECO:0000313" key="1">
    <source>
        <dbReference type="EMBL" id="KAJ3625354.1"/>
    </source>
</evidence>
<protein>
    <submittedName>
        <fullName evidence="1">Uncharacterized protein</fullName>
    </submittedName>
</protein>
<sequence>MLNQIYADITGKEIFIAEELQAPAVSSALYGAVAAGEEAGGFKDIATASQKLGRLKKESVKPNLENKKVYDQIYEYFKRVHDFFGVTDKDIMSDLKALKVIAHE</sequence>
<dbReference type="AlphaFoldDB" id="A0AA38LZH4"/>
<gene>
    <name evidence="1" type="ORF">Zmor_004308</name>
</gene>
<keyword evidence="2" id="KW-1185">Reference proteome</keyword>
<dbReference type="Proteomes" id="UP001168821">
    <property type="component" value="Unassembled WGS sequence"/>
</dbReference>
<name>A0AA38LZH4_9CUCU</name>